<name>A0A7S3UEC6_9CHLO</name>
<dbReference type="InterPro" id="IPR013806">
    <property type="entry name" value="Kringle-like"/>
</dbReference>
<dbReference type="EMBL" id="HBIS01005652">
    <property type="protein sequence ID" value="CAE0611267.1"/>
    <property type="molecule type" value="Transcribed_RNA"/>
</dbReference>
<sequence>MARQEGKRTLCSCLRSTMAMRGAWLAAGLVLLGQVQATTRTIDAENTPAGPGGEVPSGTCKFPLEFNGQTYEDCITFDDVEWCRNEEGFWGVCAPIAYELPPKEEQPTGPIAINEVMAGGDAEGFVELINIGQETVDLSGWRLTNEVTDSGAGFIVGSPAGGFACLDPSYTRLVPEARMVLIKGDACSFTFEMGQEGEVHIFEASGNEVDMVAWTEAEMEGGQALARLPDGLGYFSPNVPTPGLVNDGSSAVKVDSAVALSDCCGRFLDTPGECDCAAFDIRINEFMAANSKSLRDEDGDFSDWIEIFSPVNADISGWALTDDKENPFKWVFPEGVSVQRNGFLVLFASDKNRSTIGRPLHTNFALDRSGEYLALVRPDGTVATEFWPSFPQQYQDVSFGHPEDSKNMGYLMSITPGGLNSKERKDYGPSIYDLTENPQQPFEQATILVEATVRPLEGTRIRDVLLHYRVDFGPEKRVKMTDGSASQNVTSSSVEERQTTREASPRDRLFSAMIREPTKRNQMIRWYVTAVDGRNGTSRYPTFETENEPEYHGTVVQDPSLDNSIPSLDMFVEDEEAAATQEGTYGSIMYNGKFYDRVFINRRGQTSLLWPKPKLKLDFKGRIFDWMEGEDKVGSINLESHYMEPGTNTYMRPNIGSAYFEDVGIPAPVIFHVSLRQNGEFYGLFSLGERINEPFFDRVGLSFKNSNMYKAEHTSFANLRPLDEIPHHLRYAFKKENNQEEDDWTDLYELTDALAGPDTDAFLYDHLNIPAVLNEMAAQTLILNHDRCSKNYFLYHDFATQEWQRLPWDFEQLLGVGVHLGGDESDTSVTFGYCLLSCEAFNSPFFCDRNHPQDPAESVQLLNDPSIGGAGGGVAPSPSQGAGSAPSTQEPPPEEREAEEEEEEEQEGEDADTAVEEEEEEEEVDPADCPSGILRFFQPGCARRRMSRRLLQDQSSEADFEYNPEDHWNHLTDAIFSVPQLRRMYLRRLRTLMDEYLAQPSWIEQKIRTLRDDIYQIADLDSAIWNPLHPSHTIRTGMQQMLGPGGILPSRREQLFDTYGRQTNWTVIPEEQPDVIELCIARVMKDGPEPQRFVEIKNQENIAVDISGYELVGDVEFTFKPGTVVGPNASVFVSPDVLAFRNRRQSPKGNERRLVVGPFEGSLPEEYTLELHDKADNTIASTADGMCPDN</sequence>
<dbReference type="PANTHER" id="PTHR40050:SF1">
    <property type="entry name" value="INNER SPORE COAT PROTEIN H"/>
    <property type="match status" value="1"/>
</dbReference>
<proteinExistence type="predicted"/>
<evidence type="ECO:0000313" key="5">
    <source>
        <dbReference type="EMBL" id="CAE0611267.1"/>
    </source>
</evidence>
<feature type="chain" id="PRO_5030816672" description="LTD domain-containing protein" evidence="3">
    <location>
        <begin position="38"/>
        <end position="1190"/>
    </location>
</feature>
<accession>A0A7S3UEC6</accession>
<dbReference type="PROSITE" id="PS51841">
    <property type="entry name" value="LTD"/>
    <property type="match status" value="1"/>
</dbReference>
<protein>
    <recommendedName>
        <fullName evidence="4">LTD domain-containing protein</fullName>
    </recommendedName>
</protein>
<dbReference type="SUPFAM" id="SSF57440">
    <property type="entry name" value="Kringle-like"/>
    <property type="match status" value="1"/>
</dbReference>
<dbReference type="SUPFAM" id="SSF74853">
    <property type="entry name" value="Lamin A/C globular tail domain"/>
    <property type="match status" value="3"/>
</dbReference>
<dbReference type="Gene3D" id="2.60.40.1260">
    <property type="entry name" value="Lamin Tail domain"/>
    <property type="match status" value="2"/>
</dbReference>
<organism evidence="5">
    <name type="scientific">Picocystis salinarum</name>
    <dbReference type="NCBI Taxonomy" id="88271"/>
    <lineage>
        <taxon>Eukaryota</taxon>
        <taxon>Viridiplantae</taxon>
        <taxon>Chlorophyta</taxon>
        <taxon>Picocystophyceae</taxon>
        <taxon>Picocystales</taxon>
        <taxon>Picocystaceae</taxon>
        <taxon>Picocystis</taxon>
    </lineage>
</organism>
<dbReference type="InterPro" id="IPR036415">
    <property type="entry name" value="Lamin_tail_dom_sf"/>
</dbReference>
<feature type="compositionally biased region" description="Acidic residues" evidence="2">
    <location>
        <begin position="896"/>
        <end position="926"/>
    </location>
</feature>
<feature type="compositionally biased region" description="Basic and acidic residues" evidence="2">
    <location>
        <begin position="494"/>
        <end position="505"/>
    </location>
</feature>
<evidence type="ECO:0000256" key="2">
    <source>
        <dbReference type="SAM" id="MobiDB-lite"/>
    </source>
</evidence>
<evidence type="ECO:0000256" key="3">
    <source>
        <dbReference type="SAM" id="SignalP"/>
    </source>
</evidence>
<dbReference type="Pfam" id="PF08757">
    <property type="entry name" value="CotH"/>
    <property type="match status" value="1"/>
</dbReference>
<dbReference type="Pfam" id="PF00932">
    <property type="entry name" value="LTD"/>
    <property type="match status" value="3"/>
</dbReference>
<gene>
    <name evidence="5" type="ORF">PSAL00342_LOCUS5102</name>
</gene>
<feature type="signal peptide" evidence="3">
    <location>
        <begin position="1"/>
        <end position="37"/>
    </location>
</feature>
<dbReference type="PANTHER" id="PTHR40050">
    <property type="entry name" value="INNER SPORE COAT PROTEIN H"/>
    <property type="match status" value="1"/>
</dbReference>
<feature type="compositionally biased region" description="Low complexity" evidence="2">
    <location>
        <begin position="875"/>
        <end position="887"/>
    </location>
</feature>
<evidence type="ECO:0000256" key="1">
    <source>
        <dbReference type="ARBA" id="ARBA00023157"/>
    </source>
</evidence>
<feature type="compositionally biased region" description="Polar residues" evidence="2">
    <location>
        <begin position="483"/>
        <end position="493"/>
    </location>
</feature>
<dbReference type="AlphaFoldDB" id="A0A7S3UEC6"/>
<keyword evidence="1" id="KW-1015">Disulfide bond</keyword>
<reference evidence="5" key="1">
    <citation type="submission" date="2021-01" db="EMBL/GenBank/DDBJ databases">
        <authorList>
            <person name="Corre E."/>
            <person name="Pelletier E."/>
            <person name="Niang G."/>
            <person name="Scheremetjew M."/>
            <person name="Finn R."/>
            <person name="Kale V."/>
            <person name="Holt S."/>
            <person name="Cochrane G."/>
            <person name="Meng A."/>
            <person name="Brown T."/>
            <person name="Cohen L."/>
        </authorList>
    </citation>
    <scope>NUCLEOTIDE SEQUENCE</scope>
    <source>
        <strain evidence="5">CCMP1897</strain>
    </source>
</reference>
<feature type="domain" description="LTD" evidence="4">
    <location>
        <begin position="99"/>
        <end position="216"/>
    </location>
</feature>
<dbReference type="InterPro" id="IPR014867">
    <property type="entry name" value="Spore_coat_CotH_CotH2/3/7"/>
</dbReference>
<feature type="region of interest" description="Disordered" evidence="2">
    <location>
        <begin position="856"/>
        <end position="932"/>
    </location>
</feature>
<evidence type="ECO:0000259" key="4">
    <source>
        <dbReference type="PROSITE" id="PS51841"/>
    </source>
</evidence>
<keyword evidence="3" id="KW-0732">Signal</keyword>
<feature type="region of interest" description="Disordered" evidence="2">
    <location>
        <begin position="479"/>
        <end position="505"/>
    </location>
</feature>
<dbReference type="InterPro" id="IPR001322">
    <property type="entry name" value="Lamin_tail_dom"/>
</dbReference>